<dbReference type="GO" id="GO:0016491">
    <property type="term" value="F:oxidoreductase activity"/>
    <property type="evidence" value="ECO:0007669"/>
    <property type="project" value="UniProtKB-KW"/>
</dbReference>
<keyword evidence="2" id="KW-0479">Metal-binding</keyword>
<gene>
    <name evidence="9" type="ORF">B0H66DRAFT_626320</name>
</gene>
<dbReference type="EMBL" id="JAUEDM010000005">
    <property type="protein sequence ID" value="KAK3316802.1"/>
    <property type="molecule type" value="Genomic_DNA"/>
</dbReference>
<comment type="caution">
    <text evidence="9">The sequence shown here is derived from an EMBL/GenBank/DDBJ whole genome shotgun (WGS) entry which is preliminary data.</text>
</comment>
<reference evidence="9" key="1">
    <citation type="journal article" date="2023" name="Mol. Phylogenet. Evol.">
        <title>Genome-scale phylogeny and comparative genomics of the fungal order Sordariales.</title>
        <authorList>
            <person name="Hensen N."/>
            <person name="Bonometti L."/>
            <person name="Westerberg I."/>
            <person name="Brannstrom I.O."/>
            <person name="Guillou S."/>
            <person name="Cros-Aarteil S."/>
            <person name="Calhoun S."/>
            <person name="Haridas S."/>
            <person name="Kuo A."/>
            <person name="Mondo S."/>
            <person name="Pangilinan J."/>
            <person name="Riley R."/>
            <person name="LaButti K."/>
            <person name="Andreopoulos B."/>
            <person name="Lipzen A."/>
            <person name="Chen C."/>
            <person name="Yan M."/>
            <person name="Daum C."/>
            <person name="Ng V."/>
            <person name="Clum A."/>
            <person name="Steindorff A."/>
            <person name="Ohm R.A."/>
            <person name="Martin F."/>
            <person name="Silar P."/>
            <person name="Natvig D.O."/>
            <person name="Lalanne C."/>
            <person name="Gautier V."/>
            <person name="Ament-Velasquez S.L."/>
            <person name="Kruys A."/>
            <person name="Hutchinson M.I."/>
            <person name="Powell A.J."/>
            <person name="Barry K."/>
            <person name="Miller A.N."/>
            <person name="Grigoriev I.V."/>
            <person name="Debuchy R."/>
            <person name="Gladieux P."/>
            <person name="Hiltunen Thoren M."/>
            <person name="Johannesson H."/>
        </authorList>
    </citation>
    <scope>NUCLEOTIDE SEQUENCE</scope>
    <source>
        <strain evidence="9">CBS 118394</strain>
    </source>
</reference>
<dbReference type="InterPro" id="IPR011706">
    <property type="entry name" value="Cu-oxidase_C"/>
</dbReference>
<feature type="domain" description="Plastocyanin-like" evidence="7">
    <location>
        <begin position="509"/>
        <end position="622"/>
    </location>
</feature>
<evidence type="ECO:0000256" key="5">
    <source>
        <dbReference type="SAM" id="MobiDB-lite"/>
    </source>
</evidence>
<feature type="domain" description="Plastocyanin-like" evidence="6">
    <location>
        <begin position="247"/>
        <end position="404"/>
    </location>
</feature>
<evidence type="ECO:0000259" key="8">
    <source>
        <dbReference type="Pfam" id="PF07732"/>
    </source>
</evidence>
<reference evidence="9" key="2">
    <citation type="submission" date="2023-06" db="EMBL/GenBank/DDBJ databases">
        <authorList>
            <consortium name="Lawrence Berkeley National Laboratory"/>
            <person name="Haridas S."/>
            <person name="Hensen N."/>
            <person name="Bonometti L."/>
            <person name="Westerberg I."/>
            <person name="Brannstrom I.O."/>
            <person name="Guillou S."/>
            <person name="Cros-Aarteil S."/>
            <person name="Calhoun S."/>
            <person name="Kuo A."/>
            <person name="Mondo S."/>
            <person name="Pangilinan J."/>
            <person name="Riley R."/>
            <person name="Labutti K."/>
            <person name="Andreopoulos B."/>
            <person name="Lipzen A."/>
            <person name="Chen C."/>
            <person name="Yanf M."/>
            <person name="Daum C."/>
            <person name="Ng V."/>
            <person name="Clum A."/>
            <person name="Steindorff A."/>
            <person name="Ohm R."/>
            <person name="Martin F."/>
            <person name="Silar P."/>
            <person name="Natvig D."/>
            <person name="Lalanne C."/>
            <person name="Gautier V."/>
            <person name="Ament-Velasquez S.L."/>
            <person name="Kruys A."/>
            <person name="Hutchinson M.I."/>
            <person name="Powell A.J."/>
            <person name="Barry K."/>
            <person name="Miller A.N."/>
            <person name="Grigoriev I.V."/>
            <person name="Debuchy R."/>
            <person name="Gladieux P."/>
            <person name="Thoren M.H."/>
            <person name="Johannesson H."/>
        </authorList>
    </citation>
    <scope>NUCLEOTIDE SEQUENCE</scope>
    <source>
        <strain evidence="9">CBS 118394</strain>
    </source>
</reference>
<evidence type="ECO:0000313" key="10">
    <source>
        <dbReference type="Proteomes" id="UP001283341"/>
    </source>
</evidence>
<evidence type="ECO:0000256" key="2">
    <source>
        <dbReference type="ARBA" id="ARBA00022723"/>
    </source>
</evidence>
<keyword evidence="4" id="KW-0186">Copper</keyword>
<dbReference type="InterPro" id="IPR001117">
    <property type="entry name" value="Cu-oxidase_2nd"/>
</dbReference>
<dbReference type="PANTHER" id="PTHR11709:SF71">
    <property type="entry name" value="OXIDOREDUCTASE TPCJ"/>
    <property type="match status" value="1"/>
</dbReference>
<accession>A0AAE0M2J3</accession>
<dbReference type="PROSITE" id="PS00080">
    <property type="entry name" value="MULTICOPPER_OXIDASE2"/>
    <property type="match status" value="1"/>
</dbReference>
<evidence type="ECO:0000256" key="3">
    <source>
        <dbReference type="ARBA" id="ARBA00023002"/>
    </source>
</evidence>
<name>A0AAE0M2J3_9PEZI</name>
<evidence type="ECO:0000259" key="6">
    <source>
        <dbReference type="Pfam" id="PF00394"/>
    </source>
</evidence>
<keyword evidence="3" id="KW-0560">Oxidoreductase</keyword>
<dbReference type="SUPFAM" id="SSF49503">
    <property type="entry name" value="Cupredoxins"/>
    <property type="match status" value="3"/>
</dbReference>
<feature type="region of interest" description="Disordered" evidence="5">
    <location>
        <begin position="411"/>
        <end position="430"/>
    </location>
</feature>
<dbReference type="InterPro" id="IPR033138">
    <property type="entry name" value="Cu_oxidase_CS"/>
</dbReference>
<sequence length="672" mass="74115">MFCHFNSHECFGWFSCTTRPIKTPRTSVNAGPGPIFKPPGGVPGGDGSEFVCNYSAMKGFKECSTSEDRGCWLTDGLTTWDIYTDYEATTDETLPSPVNIMPTGTTRYYEMTATNAPINADGLSFPEGKQFQLASGDKSAPQYPGPWIQACWGDTINVTVHNNLQGNGTSVHWHGIRQWRTMHKDGVNGITQCPIAPRDSFTYTFKASQYGSSWYHSHYSIQYADGLVGPITIHGPHSSPYDVAPDIPILLTDWAHNSAFNALVGEMLDPGILLNGQGNITAFDSSVTPDDPSKAHPYVLKLNSGHNKRYLLRVINTSFKTTFVFSVDAHNMTVVETDFVPIYPYNATNITVGIGQRYDVILYAADDSDDSVAESYWIRTYIPSGCGIHSSETNYSRTGILWYTDSDSDEKTVADDVPTPTSTPWPNLDAEPCADEPYASITPVVPYFVQLPPSNNFSHGETQQIQDAQTNITNFTVGDLALNPITNAPDWIPLRIDFGAPSFLNLNESRPWAFNEVVIPEEFNSTVWVQLTITNFNGFGPHPIHLHGHDFAILNVTEGPLQPGEGIVINVSNPPRRDVVMVPLDGLVVIAFKADNPGSWLMHCHIAEHAAAGLGLQILERRKDALAIWPNATDSPAVKEAGRVCDNWRKWQDNCQNWAVPCTEIFQDDSGV</sequence>
<dbReference type="Pfam" id="PF00394">
    <property type="entry name" value="Cu-oxidase"/>
    <property type="match status" value="1"/>
</dbReference>
<dbReference type="Pfam" id="PF07731">
    <property type="entry name" value="Cu-oxidase_2"/>
    <property type="match status" value="1"/>
</dbReference>
<dbReference type="Proteomes" id="UP001283341">
    <property type="component" value="Unassembled WGS sequence"/>
</dbReference>
<dbReference type="InterPro" id="IPR008972">
    <property type="entry name" value="Cupredoxin"/>
</dbReference>
<dbReference type="CDD" id="cd13854">
    <property type="entry name" value="CuRO_1_MaLCC_like"/>
    <property type="match status" value="1"/>
</dbReference>
<dbReference type="InterPro" id="IPR011707">
    <property type="entry name" value="Cu-oxidase-like_N"/>
</dbReference>
<protein>
    <submittedName>
        <fullName evidence="9">Multicopper oxidase-domain-containing protein</fullName>
    </submittedName>
</protein>
<dbReference type="InterPro" id="IPR045087">
    <property type="entry name" value="Cu-oxidase_fam"/>
</dbReference>
<dbReference type="Gene3D" id="2.60.40.420">
    <property type="entry name" value="Cupredoxins - blue copper proteins"/>
    <property type="match status" value="3"/>
</dbReference>
<organism evidence="9 10">
    <name type="scientific">Apodospora peruviana</name>
    <dbReference type="NCBI Taxonomy" id="516989"/>
    <lineage>
        <taxon>Eukaryota</taxon>
        <taxon>Fungi</taxon>
        <taxon>Dikarya</taxon>
        <taxon>Ascomycota</taxon>
        <taxon>Pezizomycotina</taxon>
        <taxon>Sordariomycetes</taxon>
        <taxon>Sordariomycetidae</taxon>
        <taxon>Sordariales</taxon>
        <taxon>Lasiosphaeriaceae</taxon>
        <taxon>Apodospora</taxon>
    </lineage>
</organism>
<dbReference type="GO" id="GO:0005507">
    <property type="term" value="F:copper ion binding"/>
    <property type="evidence" value="ECO:0007669"/>
    <property type="project" value="InterPro"/>
</dbReference>
<proteinExistence type="inferred from homology"/>
<comment type="similarity">
    <text evidence="1">Belongs to the multicopper oxidase family.</text>
</comment>
<evidence type="ECO:0000256" key="4">
    <source>
        <dbReference type="ARBA" id="ARBA00023008"/>
    </source>
</evidence>
<dbReference type="Pfam" id="PF07732">
    <property type="entry name" value="Cu-oxidase_3"/>
    <property type="match status" value="1"/>
</dbReference>
<evidence type="ECO:0000256" key="1">
    <source>
        <dbReference type="ARBA" id="ARBA00010609"/>
    </source>
</evidence>
<keyword evidence="10" id="KW-1185">Reference proteome</keyword>
<evidence type="ECO:0000313" key="9">
    <source>
        <dbReference type="EMBL" id="KAK3316802.1"/>
    </source>
</evidence>
<dbReference type="InterPro" id="IPR002355">
    <property type="entry name" value="Cu_oxidase_Cu_BS"/>
</dbReference>
<feature type="domain" description="Plastocyanin-like" evidence="8">
    <location>
        <begin position="142"/>
        <end position="236"/>
    </location>
</feature>
<dbReference type="PANTHER" id="PTHR11709">
    <property type="entry name" value="MULTI-COPPER OXIDASE"/>
    <property type="match status" value="1"/>
</dbReference>
<dbReference type="PROSITE" id="PS00079">
    <property type="entry name" value="MULTICOPPER_OXIDASE1"/>
    <property type="match status" value="1"/>
</dbReference>
<evidence type="ECO:0000259" key="7">
    <source>
        <dbReference type="Pfam" id="PF07731"/>
    </source>
</evidence>
<dbReference type="AlphaFoldDB" id="A0AAE0M2J3"/>